<dbReference type="Pfam" id="PF00440">
    <property type="entry name" value="TetR_N"/>
    <property type="match status" value="1"/>
</dbReference>
<dbReference type="AlphaFoldDB" id="A0A076PQP6"/>
<dbReference type="HOGENOM" id="CLU_069356_23_1_4"/>
<dbReference type="InterPro" id="IPR009057">
    <property type="entry name" value="Homeodomain-like_sf"/>
</dbReference>
<accession>A0A076PQP6</accession>
<dbReference type="Proteomes" id="UP000028782">
    <property type="component" value="Chromosome"/>
</dbReference>
<evidence type="ECO:0000256" key="3">
    <source>
        <dbReference type="ARBA" id="ARBA00023163"/>
    </source>
</evidence>
<feature type="DNA-binding region" description="H-T-H motif" evidence="4">
    <location>
        <begin position="47"/>
        <end position="66"/>
    </location>
</feature>
<gene>
    <name evidence="6" type="ORF">O987_09390</name>
</gene>
<evidence type="ECO:0000259" key="5">
    <source>
        <dbReference type="PROSITE" id="PS50977"/>
    </source>
</evidence>
<evidence type="ECO:0000313" key="6">
    <source>
        <dbReference type="EMBL" id="AIJ46005.1"/>
    </source>
</evidence>
<keyword evidence="2 4" id="KW-0238">DNA-binding</keyword>
<organism evidence="6 7">
    <name type="scientific">Comamonas testosteroni TK102</name>
    <dbReference type="NCBI Taxonomy" id="1392005"/>
    <lineage>
        <taxon>Bacteria</taxon>
        <taxon>Pseudomonadati</taxon>
        <taxon>Pseudomonadota</taxon>
        <taxon>Betaproteobacteria</taxon>
        <taxon>Burkholderiales</taxon>
        <taxon>Comamonadaceae</taxon>
        <taxon>Comamonas</taxon>
    </lineage>
</organism>
<protein>
    <submittedName>
        <fullName evidence="6">TetR family transcriptional regulator</fullName>
    </submittedName>
</protein>
<dbReference type="PANTHER" id="PTHR47506:SF3">
    <property type="entry name" value="HTH-TYPE TRANSCRIPTIONAL REGULATOR LMRA"/>
    <property type="match status" value="1"/>
</dbReference>
<dbReference type="SUPFAM" id="SSF46689">
    <property type="entry name" value="Homeodomain-like"/>
    <property type="match status" value="1"/>
</dbReference>
<dbReference type="GO" id="GO:0003677">
    <property type="term" value="F:DNA binding"/>
    <property type="evidence" value="ECO:0007669"/>
    <property type="project" value="UniProtKB-UniRule"/>
</dbReference>
<keyword evidence="1" id="KW-0805">Transcription regulation</keyword>
<proteinExistence type="predicted"/>
<dbReference type="EMBL" id="CP006704">
    <property type="protein sequence ID" value="AIJ46005.1"/>
    <property type="molecule type" value="Genomic_DNA"/>
</dbReference>
<feature type="domain" description="HTH tetR-type" evidence="5">
    <location>
        <begin position="24"/>
        <end position="84"/>
    </location>
</feature>
<reference evidence="6 7" key="1">
    <citation type="journal article" date="2014" name="Genome Announc.">
        <title>Complete Genome Sequence of Polychlorinated Biphenyl Degrader Comamonas testosteroni TK102 (NBRC 109938).</title>
        <authorList>
            <person name="Fukuda K."/>
            <person name="Hosoyama A."/>
            <person name="Tsuchikane K."/>
            <person name="Ohji S."/>
            <person name="Yamazoe A."/>
            <person name="Fujita N."/>
            <person name="Shintani M."/>
            <person name="Kimbara K."/>
        </authorList>
    </citation>
    <scope>NUCLEOTIDE SEQUENCE [LARGE SCALE GENOMIC DNA]</scope>
    <source>
        <strain evidence="6">TK102</strain>
    </source>
</reference>
<dbReference type="PROSITE" id="PS50977">
    <property type="entry name" value="HTH_TETR_2"/>
    <property type="match status" value="1"/>
</dbReference>
<dbReference type="Gene3D" id="1.10.357.10">
    <property type="entry name" value="Tetracycline Repressor, domain 2"/>
    <property type="match status" value="1"/>
</dbReference>
<sequence>MLARVERSVYNDCMKSDEKPSESLPPRERILVAAHILFYREGIRATGVDKIIDQSSVSKVTFYRQYASKDDLIRAYLDYRHEKWISWFQTCLAQATGRGSSAAEALVATLGAWFSQPDFRGCAFLNAAAELGSSEPEILETVRRHKQKMSSVLDSIFAGDAVSAGMRLSLLIDGAIVHAQMGQPVDEVMENFRTSVEGILGK</sequence>
<evidence type="ECO:0000256" key="2">
    <source>
        <dbReference type="ARBA" id="ARBA00023125"/>
    </source>
</evidence>
<evidence type="ECO:0000256" key="1">
    <source>
        <dbReference type="ARBA" id="ARBA00023015"/>
    </source>
</evidence>
<evidence type="ECO:0000313" key="7">
    <source>
        <dbReference type="Proteomes" id="UP000028782"/>
    </source>
</evidence>
<dbReference type="InterPro" id="IPR036271">
    <property type="entry name" value="Tet_transcr_reg_TetR-rel_C_sf"/>
</dbReference>
<keyword evidence="3" id="KW-0804">Transcription</keyword>
<name>A0A076PQP6_COMTE</name>
<dbReference type="SUPFAM" id="SSF48498">
    <property type="entry name" value="Tetracyclin repressor-like, C-terminal domain"/>
    <property type="match status" value="1"/>
</dbReference>
<dbReference type="PANTHER" id="PTHR47506">
    <property type="entry name" value="TRANSCRIPTIONAL REGULATORY PROTEIN"/>
    <property type="match status" value="1"/>
</dbReference>
<dbReference type="KEGG" id="ctes:O987_09390"/>
<dbReference type="InterPro" id="IPR001647">
    <property type="entry name" value="HTH_TetR"/>
</dbReference>
<evidence type="ECO:0000256" key="4">
    <source>
        <dbReference type="PROSITE-ProRule" id="PRU00335"/>
    </source>
</evidence>